<evidence type="ECO:0000313" key="1">
    <source>
        <dbReference type="EMBL" id="MBB6437204.1"/>
    </source>
</evidence>
<sequence length="97" mass="11261">MKLGIAQLEWNDRVTRKAQSRGWQVYDQITANKRTADPSLILTKNDRVLLVWLRTGRRRADAQPPVERFPEGIETAVWYPSDWPFVLSALERPRDAA</sequence>
<dbReference type="Proteomes" id="UP000540423">
    <property type="component" value="Unassembled WGS sequence"/>
</dbReference>
<proteinExistence type="predicted"/>
<keyword evidence="2" id="KW-1185">Reference proteome</keyword>
<accession>A0A7X0LR77</accession>
<name>A0A7X0LR77_9ACTN</name>
<dbReference type="AlphaFoldDB" id="A0A7X0LR77"/>
<organism evidence="1 2">
    <name type="scientific">Streptomyces candidus</name>
    <dbReference type="NCBI Taxonomy" id="67283"/>
    <lineage>
        <taxon>Bacteria</taxon>
        <taxon>Bacillati</taxon>
        <taxon>Actinomycetota</taxon>
        <taxon>Actinomycetes</taxon>
        <taxon>Kitasatosporales</taxon>
        <taxon>Streptomycetaceae</taxon>
        <taxon>Streptomyces</taxon>
    </lineage>
</organism>
<reference evidence="1 2" key="1">
    <citation type="submission" date="2020-08" db="EMBL/GenBank/DDBJ databases">
        <title>Genomic Encyclopedia of Type Strains, Phase IV (KMG-IV): sequencing the most valuable type-strain genomes for metagenomic binning, comparative biology and taxonomic classification.</title>
        <authorList>
            <person name="Goeker M."/>
        </authorList>
    </citation>
    <scope>NUCLEOTIDE SEQUENCE [LARGE SCALE GENOMIC DNA]</scope>
    <source>
        <strain evidence="1 2">DSM 40141</strain>
    </source>
</reference>
<gene>
    <name evidence="1" type="ORF">HNQ79_003687</name>
</gene>
<dbReference type="RefSeq" id="WP_185032338.1">
    <property type="nucleotide sequence ID" value="NZ_BNBN01000003.1"/>
</dbReference>
<comment type="caution">
    <text evidence="1">The sequence shown here is derived from an EMBL/GenBank/DDBJ whole genome shotgun (WGS) entry which is preliminary data.</text>
</comment>
<protein>
    <submittedName>
        <fullName evidence="1">Uncharacterized protein</fullName>
    </submittedName>
</protein>
<dbReference type="EMBL" id="JACHEM010000009">
    <property type="protein sequence ID" value="MBB6437204.1"/>
    <property type="molecule type" value="Genomic_DNA"/>
</dbReference>
<evidence type="ECO:0000313" key="2">
    <source>
        <dbReference type="Proteomes" id="UP000540423"/>
    </source>
</evidence>